<dbReference type="GO" id="GO:0050660">
    <property type="term" value="F:flavin adenine dinucleotide binding"/>
    <property type="evidence" value="ECO:0007669"/>
    <property type="project" value="InterPro"/>
</dbReference>
<dbReference type="InterPro" id="IPR009075">
    <property type="entry name" value="AcylCo_DH/oxidase_C"/>
</dbReference>
<comment type="caution">
    <text evidence="10">The sequence shown here is derived from an EMBL/GenBank/DDBJ whole genome shotgun (WGS) entry which is preliminary data.</text>
</comment>
<keyword evidence="3 6" id="KW-0285">Flavoprotein</keyword>
<accession>A0AAN6IXA0</accession>
<dbReference type="Gene3D" id="2.40.110.10">
    <property type="entry name" value="Butyryl-CoA Dehydrogenase, subunit A, domain 2"/>
    <property type="match status" value="1"/>
</dbReference>
<dbReference type="InterPro" id="IPR009100">
    <property type="entry name" value="AcylCoA_DH/oxidase_NM_dom_sf"/>
</dbReference>
<dbReference type="Proteomes" id="UP001161757">
    <property type="component" value="Unassembled WGS sequence"/>
</dbReference>
<dbReference type="InterPro" id="IPR013786">
    <property type="entry name" value="AcylCoA_DH/ox_N"/>
</dbReference>
<evidence type="ECO:0000259" key="7">
    <source>
        <dbReference type="Pfam" id="PF00441"/>
    </source>
</evidence>
<dbReference type="InterPro" id="IPR046373">
    <property type="entry name" value="Acyl-CoA_Oxase/DH_mid-dom_sf"/>
</dbReference>
<name>A0AAN6IXA0_EXODE</name>
<evidence type="ECO:0000313" key="11">
    <source>
        <dbReference type="Proteomes" id="UP001161757"/>
    </source>
</evidence>
<evidence type="ECO:0000259" key="9">
    <source>
        <dbReference type="Pfam" id="PF02771"/>
    </source>
</evidence>
<dbReference type="InterPro" id="IPR037069">
    <property type="entry name" value="AcylCoA_DH/ox_N_sf"/>
</dbReference>
<evidence type="ECO:0008006" key="12">
    <source>
        <dbReference type="Google" id="ProtNLM"/>
    </source>
</evidence>
<evidence type="ECO:0000313" key="10">
    <source>
        <dbReference type="EMBL" id="KAJ8994097.1"/>
    </source>
</evidence>
<organism evidence="10 11">
    <name type="scientific">Exophiala dermatitidis</name>
    <name type="common">Black yeast-like fungus</name>
    <name type="synonym">Wangiella dermatitidis</name>
    <dbReference type="NCBI Taxonomy" id="5970"/>
    <lineage>
        <taxon>Eukaryota</taxon>
        <taxon>Fungi</taxon>
        <taxon>Dikarya</taxon>
        <taxon>Ascomycota</taxon>
        <taxon>Pezizomycotina</taxon>
        <taxon>Eurotiomycetes</taxon>
        <taxon>Chaetothyriomycetidae</taxon>
        <taxon>Chaetothyriales</taxon>
        <taxon>Herpotrichiellaceae</taxon>
        <taxon>Exophiala</taxon>
    </lineage>
</organism>
<evidence type="ECO:0000256" key="5">
    <source>
        <dbReference type="ARBA" id="ARBA00023002"/>
    </source>
</evidence>
<feature type="domain" description="Acyl-CoA dehydrogenase/oxidase N-terminal" evidence="9">
    <location>
        <begin position="28"/>
        <end position="153"/>
    </location>
</feature>
<evidence type="ECO:0000256" key="2">
    <source>
        <dbReference type="ARBA" id="ARBA00009347"/>
    </source>
</evidence>
<evidence type="ECO:0000256" key="1">
    <source>
        <dbReference type="ARBA" id="ARBA00001974"/>
    </source>
</evidence>
<feature type="domain" description="Acyl-CoA oxidase/dehydrogenase middle" evidence="8">
    <location>
        <begin position="157"/>
        <end position="250"/>
    </location>
</feature>
<dbReference type="InterPro" id="IPR050741">
    <property type="entry name" value="Acyl-CoA_dehydrogenase"/>
</dbReference>
<dbReference type="GO" id="GO:0033539">
    <property type="term" value="P:fatty acid beta-oxidation using acyl-CoA dehydrogenase"/>
    <property type="evidence" value="ECO:0007669"/>
    <property type="project" value="TreeGrafter"/>
</dbReference>
<dbReference type="Pfam" id="PF02770">
    <property type="entry name" value="Acyl-CoA_dh_M"/>
    <property type="match status" value="1"/>
</dbReference>
<evidence type="ECO:0000256" key="3">
    <source>
        <dbReference type="ARBA" id="ARBA00022630"/>
    </source>
</evidence>
<dbReference type="SUPFAM" id="SSF56645">
    <property type="entry name" value="Acyl-CoA dehydrogenase NM domain-like"/>
    <property type="match status" value="1"/>
</dbReference>
<evidence type="ECO:0000256" key="6">
    <source>
        <dbReference type="RuleBase" id="RU362125"/>
    </source>
</evidence>
<dbReference type="GO" id="GO:0005737">
    <property type="term" value="C:cytoplasm"/>
    <property type="evidence" value="ECO:0007669"/>
    <property type="project" value="TreeGrafter"/>
</dbReference>
<dbReference type="AlphaFoldDB" id="A0AAN6IXA0"/>
<reference evidence="10" key="1">
    <citation type="submission" date="2023-01" db="EMBL/GenBank/DDBJ databases">
        <title>Exophiala dermititidis isolated from Cystic Fibrosis Patient.</title>
        <authorList>
            <person name="Kurbessoian T."/>
            <person name="Crocker A."/>
            <person name="Murante D."/>
            <person name="Hogan D.A."/>
            <person name="Stajich J.E."/>
        </authorList>
    </citation>
    <scope>NUCLEOTIDE SEQUENCE</scope>
    <source>
        <strain evidence="10">Ex8</strain>
    </source>
</reference>
<keyword evidence="5 6" id="KW-0560">Oxidoreductase</keyword>
<keyword evidence="4 6" id="KW-0274">FAD</keyword>
<dbReference type="InterPro" id="IPR036250">
    <property type="entry name" value="AcylCo_DH-like_C"/>
</dbReference>
<dbReference type="PANTHER" id="PTHR48083:SF17">
    <property type="entry name" value="ACYL-COA DEHYDROGENASE (AFU_ORTHOLOGUE AFUA_2G16630)-RELATED"/>
    <property type="match status" value="1"/>
</dbReference>
<dbReference type="PANTHER" id="PTHR48083">
    <property type="entry name" value="MEDIUM-CHAIN SPECIFIC ACYL-COA DEHYDROGENASE, MITOCHONDRIAL-RELATED"/>
    <property type="match status" value="1"/>
</dbReference>
<gene>
    <name evidence="10" type="ORF">HRR80_002592</name>
</gene>
<dbReference type="Pfam" id="PF02771">
    <property type="entry name" value="Acyl-CoA_dh_N"/>
    <property type="match status" value="1"/>
</dbReference>
<feature type="domain" description="Acyl-CoA dehydrogenase/oxidase C-terminal" evidence="7">
    <location>
        <begin position="262"/>
        <end position="433"/>
    </location>
</feature>
<sequence>MAPSSRTPAPFSEPLLPQLDLPHNPYYTEKHHRLRAFVRNYVETELAPYAQEWEIAGQVPESARLLHCQLGFAVVHPVVEPEDAGGIALPAGIPYDEWDTWCGVIVGDELNRLGWCGPIWGLGGGNGIGCPPISRFGTREQRQKWLPKVARGEIRFCLGITEPDAGSDVANIKTTALKQGDFYLVNGAKKWITNGIWADYCTAAVRTGGPGHGGISLLVIPLRSKGVTTRRMENQGVHASGSTYITFEDVEVPVSNLIGQENKGFALIMSNFNPERLALATAALRLARVCAQDAYSYACERETFGKPLIEHSAIKAKIATFGLLIEPAHAFLEQLCFIIETARKQQQSRTGAATGSVSSASPDPVNVGGMTALLKVMSTRALERVCREAQQIMGGAGYSKTGRGARIEQISRDVRVHVVGGGSEEIMLDLAVRQEARDVKLRVAKKKKRGSAASKL</sequence>
<dbReference type="EMBL" id="JAJGCB010000003">
    <property type="protein sequence ID" value="KAJ8994097.1"/>
    <property type="molecule type" value="Genomic_DNA"/>
</dbReference>
<dbReference type="SUPFAM" id="SSF47203">
    <property type="entry name" value="Acyl-CoA dehydrogenase C-terminal domain-like"/>
    <property type="match status" value="1"/>
</dbReference>
<dbReference type="Gene3D" id="1.10.540.10">
    <property type="entry name" value="Acyl-CoA dehydrogenase/oxidase, N-terminal domain"/>
    <property type="match status" value="1"/>
</dbReference>
<evidence type="ECO:0000259" key="8">
    <source>
        <dbReference type="Pfam" id="PF02770"/>
    </source>
</evidence>
<proteinExistence type="inferred from homology"/>
<comment type="cofactor">
    <cofactor evidence="1 6">
        <name>FAD</name>
        <dbReference type="ChEBI" id="CHEBI:57692"/>
    </cofactor>
</comment>
<dbReference type="GO" id="GO:0003995">
    <property type="term" value="F:acyl-CoA dehydrogenase activity"/>
    <property type="evidence" value="ECO:0007669"/>
    <property type="project" value="TreeGrafter"/>
</dbReference>
<comment type="similarity">
    <text evidence="2 6">Belongs to the acyl-CoA dehydrogenase family.</text>
</comment>
<protein>
    <recommendedName>
        <fullName evidence="12">Acyl-CoA dehydrogenase</fullName>
    </recommendedName>
</protein>
<dbReference type="InterPro" id="IPR006091">
    <property type="entry name" value="Acyl-CoA_Oxase/DH_mid-dom"/>
</dbReference>
<evidence type="ECO:0000256" key="4">
    <source>
        <dbReference type="ARBA" id="ARBA00022827"/>
    </source>
</evidence>
<dbReference type="Gene3D" id="1.20.140.10">
    <property type="entry name" value="Butyryl-CoA Dehydrogenase, subunit A, domain 3"/>
    <property type="match status" value="1"/>
</dbReference>
<dbReference type="FunFam" id="2.40.110.10:FF:000002">
    <property type="entry name" value="Acyl-CoA dehydrogenase fadE12"/>
    <property type="match status" value="1"/>
</dbReference>
<dbReference type="Pfam" id="PF00441">
    <property type="entry name" value="Acyl-CoA_dh_1"/>
    <property type="match status" value="1"/>
</dbReference>